<feature type="domain" description="DUF4283" evidence="2">
    <location>
        <begin position="84"/>
        <end position="153"/>
    </location>
</feature>
<proteinExistence type="predicted"/>
<protein>
    <recommendedName>
        <fullName evidence="2">DUF4283 domain-containing protein</fullName>
    </recommendedName>
</protein>
<sequence length="155" mass="17874">MTTETLSNPNPTDFQPPEPPDRRRTFLTALIRDRPMGGGEPLSPRAAKKIFSEFEEYFGTPYAYRGGRAINFSLDETEKLSTHLKFALIGKFSHRYPSMAVIRSYFLKLGLRGAYSIGVINIKHIIINLHNKEDLPRLWLKQIIFIDGFPMRIFK</sequence>
<evidence type="ECO:0000259" key="2">
    <source>
        <dbReference type="Pfam" id="PF14111"/>
    </source>
</evidence>
<accession>A0AAW2XAI2</accession>
<evidence type="ECO:0000256" key="1">
    <source>
        <dbReference type="SAM" id="MobiDB-lite"/>
    </source>
</evidence>
<comment type="caution">
    <text evidence="3">The sequence shown here is derived from an EMBL/GenBank/DDBJ whole genome shotgun (WGS) entry which is preliminary data.</text>
</comment>
<name>A0AAW2XAI2_9LAMI</name>
<reference evidence="3" key="1">
    <citation type="submission" date="2020-06" db="EMBL/GenBank/DDBJ databases">
        <authorList>
            <person name="Li T."/>
            <person name="Hu X."/>
            <person name="Zhang T."/>
            <person name="Song X."/>
            <person name="Zhang H."/>
            <person name="Dai N."/>
            <person name="Sheng W."/>
            <person name="Hou X."/>
            <person name="Wei L."/>
        </authorList>
    </citation>
    <scope>NUCLEOTIDE SEQUENCE</scope>
    <source>
        <strain evidence="3">KEN1</strain>
        <tissue evidence="3">Leaf</tissue>
    </source>
</reference>
<feature type="region of interest" description="Disordered" evidence="1">
    <location>
        <begin position="1"/>
        <end position="22"/>
    </location>
</feature>
<evidence type="ECO:0000313" key="3">
    <source>
        <dbReference type="EMBL" id="KAL0449186.1"/>
    </source>
</evidence>
<reference evidence="3" key="2">
    <citation type="journal article" date="2024" name="Plant">
        <title>Genomic evolution and insights into agronomic trait innovations of Sesamum species.</title>
        <authorList>
            <person name="Miao H."/>
            <person name="Wang L."/>
            <person name="Qu L."/>
            <person name="Liu H."/>
            <person name="Sun Y."/>
            <person name="Le M."/>
            <person name="Wang Q."/>
            <person name="Wei S."/>
            <person name="Zheng Y."/>
            <person name="Lin W."/>
            <person name="Duan Y."/>
            <person name="Cao H."/>
            <person name="Xiong S."/>
            <person name="Wang X."/>
            <person name="Wei L."/>
            <person name="Li C."/>
            <person name="Ma Q."/>
            <person name="Ju M."/>
            <person name="Zhao R."/>
            <person name="Li G."/>
            <person name="Mu C."/>
            <person name="Tian Q."/>
            <person name="Mei H."/>
            <person name="Zhang T."/>
            <person name="Gao T."/>
            <person name="Zhang H."/>
        </authorList>
    </citation>
    <scope>NUCLEOTIDE SEQUENCE</scope>
    <source>
        <strain evidence="3">KEN1</strain>
    </source>
</reference>
<feature type="compositionally biased region" description="Polar residues" evidence="1">
    <location>
        <begin position="1"/>
        <end position="13"/>
    </location>
</feature>
<dbReference type="AlphaFoldDB" id="A0AAW2XAI2"/>
<dbReference type="InterPro" id="IPR025558">
    <property type="entry name" value="DUF4283"/>
</dbReference>
<dbReference type="Pfam" id="PF14111">
    <property type="entry name" value="DUF4283"/>
    <property type="match status" value="1"/>
</dbReference>
<gene>
    <name evidence="3" type="ORF">Slati_1475000</name>
</gene>
<organism evidence="3">
    <name type="scientific">Sesamum latifolium</name>
    <dbReference type="NCBI Taxonomy" id="2727402"/>
    <lineage>
        <taxon>Eukaryota</taxon>
        <taxon>Viridiplantae</taxon>
        <taxon>Streptophyta</taxon>
        <taxon>Embryophyta</taxon>
        <taxon>Tracheophyta</taxon>
        <taxon>Spermatophyta</taxon>
        <taxon>Magnoliopsida</taxon>
        <taxon>eudicotyledons</taxon>
        <taxon>Gunneridae</taxon>
        <taxon>Pentapetalae</taxon>
        <taxon>asterids</taxon>
        <taxon>lamiids</taxon>
        <taxon>Lamiales</taxon>
        <taxon>Pedaliaceae</taxon>
        <taxon>Sesamum</taxon>
    </lineage>
</organism>
<dbReference type="EMBL" id="JACGWN010000005">
    <property type="protein sequence ID" value="KAL0449186.1"/>
    <property type="molecule type" value="Genomic_DNA"/>
</dbReference>